<comment type="cofactor">
    <cofactor evidence="16">
        <name>Mg(2+)</name>
        <dbReference type="ChEBI" id="CHEBI:18420"/>
    </cofactor>
    <text evidence="16">Binds 2 Mg(2+) ions per subunit.</text>
</comment>
<feature type="domain" description="GS catalytic" evidence="21">
    <location>
        <begin position="111"/>
        <end position="446"/>
    </location>
</feature>
<reference evidence="22 23" key="1">
    <citation type="submission" date="2020-02" db="EMBL/GenBank/DDBJ databases">
        <authorList>
            <person name="Hogendoorn C."/>
        </authorList>
    </citation>
    <scope>NUCLEOTIDE SEQUENCE [LARGE SCALE GENOMIC DNA]</scope>
    <source>
        <strain evidence="22">R501</strain>
    </source>
</reference>
<keyword evidence="10 16" id="KW-0460">Magnesium</keyword>
<evidence type="ECO:0000313" key="22">
    <source>
        <dbReference type="EMBL" id="CAB1129803.1"/>
    </source>
</evidence>
<feature type="domain" description="GS beta-grasp" evidence="20">
    <location>
        <begin position="15"/>
        <end position="104"/>
    </location>
</feature>
<dbReference type="PROSITE" id="PS00181">
    <property type="entry name" value="GLNA_ATP"/>
    <property type="match status" value="1"/>
</dbReference>
<keyword evidence="6 22" id="KW-0436">Ligase</keyword>
<organism evidence="22 23">
    <name type="scientific">Candidatus Hydrogenisulfobacillus filiaventi</name>
    <dbReference type="NCBI Taxonomy" id="2707344"/>
    <lineage>
        <taxon>Bacteria</taxon>
        <taxon>Bacillati</taxon>
        <taxon>Bacillota</taxon>
        <taxon>Clostridia</taxon>
        <taxon>Eubacteriales</taxon>
        <taxon>Clostridiales Family XVII. Incertae Sedis</taxon>
        <taxon>Candidatus Hydrogenisulfobacillus</taxon>
    </lineage>
</organism>
<feature type="binding site" evidence="16">
    <location>
        <position position="191"/>
    </location>
    <ligand>
        <name>Mg(2+)</name>
        <dbReference type="ChEBI" id="CHEBI:18420"/>
        <label>1</label>
    </ligand>
</feature>
<feature type="binding site" evidence="15">
    <location>
        <begin position="249"/>
        <end position="251"/>
    </location>
    <ligand>
        <name>ATP</name>
        <dbReference type="ChEBI" id="CHEBI:30616"/>
    </ligand>
</feature>
<dbReference type="InterPro" id="IPR036651">
    <property type="entry name" value="Gln_synt_N_sf"/>
</dbReference>
<evidence type="ECO:0000256" key="6">
    <source>
        <dbReference type="ARBA" id="ARBA00022598"/>
    </source>
</evidence>
<comment type="catalytic activity">
    <reaction evidence="13">
        <text>L-glutamate + NH4(+) + ATP = L-glutamine + ADP + phosphate + H(+)</text>
        <dbReference type="Rhea" id="RHEA:16169"/>
        <dbReference type="ChEBI" id="CHEBI:15378"/>
        <dbReference type="ChEBI" id="CHEBI:28938"/>
        <dbReference type="ChEBI" id="CHEBI:29985"/>
        <dbReference type="ChEBI" id="CHEBI:30616"/>
        <dbReference type="ChEBI" id="CHEBI:43474"/>
        <dbReference type="ChEBI" id="CHEBI:58359"/>
        <dbReference type="ChEBI" id="CHEBI:456216"/>
        <dbReference type="EC" id="6.3.1.2"/>
    </reaction>
</comment>
<dbReference type="InterPro" id="IPR027303">
    <property type="entry name" value="Gln_synth_gly_rich_site"/>
</dbReference>
<evidence type="ECO:0000256" key="7">
    <source>
        <dbReference type="ARBA" id="ARBA00022723"/>
    </source>
</evidence>
<dbReference type="GO" id="GO:0005737">
    <property type="term" value="C:cytoplasm"/>
    <property type="evidence" value="ECO:0007669"/>
    <property type="project" value="UniProtKB-SubCell"/>
</dbReference>
<feature type="binding site" evidence="14">
    <location>
        <position position="300"/>
    </location>
    <ligand>
        <name>L-glutamate</name>
        <dbReference type="ChEBI" id="CHEBI:29985"/>
    </ligand>
</feature>
<dbReference type="Proteomes" id="UP000503399">
    <property type="component" value="Chromosome"/>
</dbReference>
<protein>
    <recommendedName>
        <fullName evidence="4">Glutamine synthetase</fullName>
        <ecNumber evidence="3">6.3.1.2</ecNumber>
    </recommendedName>
    <alternativeName>
        <fullName evidence="12">Glutamate--ammonia ligase</fullName>
    </alternativeName>
    <alternativeName>
        <fullName evidence="11">Glutamine synthetase I alpha</fullName>
    </alternativeName>
</protein>
<evidence type="ECO:0000256" key="14">
    <source>
        <dbReference type="PIRSR" id="PIRSR604809-1"/>
    </source>
</evidence>
<dbReference type="GO" id="GO:0005524">
    <property type="term" value="F:ATP binding"/>
    <property type="evidence" value="ECO:0007669"/>
    <property type="project" value="UniProtKB-KW"/>
</dbReference>
<evidence type="ECO:0000256" key="5">
    <source>
        <dbReference type="ARBA" id="ARBA00022490"/>
    </source>
</evidence>
<dbReference type="InterPro" id="IPR004809">
    <property type="entry name" value="Gln_synth_I"/>
</dbReference>
<dbReference type="Pfam" id="PF03951">
    <property type="entry name" value="Gln-synt_N"/>
    <property type="match status" value="1"/>
</dbReference>
<name>A0A6F8ZK22_9FIRM</name>
<dbReference type="FunFam" id="3.30.590.10:FF:000003">
    <property type="entry name" value="Glutamine synthetase 2"/>
    <property type="match status" value="1"/>
</dbReference>
<feature type="binding site" evidence="16">
    <location>
        <position position="247"/>
    </location>
    <ligand>
        <name>Mg(2+)</name>
        <dbReference type="ChEBI" id="CHEBI:18420"/>
        <label>1</label>
    </ligand>
</feature>
<feature type="binding site" evidence="16">
    <location>
        <position position="136"/>
    </location>
    <ligand>
        <name>Mg(2+)</name>
        <dbReference type="ChEBI" id="CHEBI:18420"/>
        <label>1</label>
    </ligand>
</feature>
<dbReference type="Gene3D" id="3.30.590.10">
    <property type="entry name" value="Glutamine synthetase/guanido kinase, catalytic domain"/>
    <property type="match status" value="1"/>
</dbReference>
<dbReference type="PANTHER" id="PTHR43785">
    <property type="entry name" value="GAMMA-GLUTAMYLPUTRESCINE SYNTHETASE"/>
    <property type="match status" value="1"/>
</dbReference>
<dbReference type="Pfam" id="PF00120">
    <property type="entry name" value="Gln-synt_C"/>
    <property type="match status" value="1"/>
</dbReference>
<evidence type="ECO:0000256" key="12">
    <source>
        <dbReference type="ARBA" id="ARBA00030668"/>
    </source>
</evidence>
<comment type="similarity">
    <text evidence="2 18 19">Belongs to the glutamine synthetase family.</text>
</comment>
<dbReference type="SUPFAM" id="SSF55931">
    <property type="entry name" value="Glutamine synthetase/guanido kinase"/>
    <property type="match status" value="1"/>
</dbReference>
<dbReference type="PROSITE" id="PS51987">
    <property type="entry name" value="GS_CATALYTIC"/>
    <property type="match status" value="1"/>
</dbReference>
<feature type="binding site" evidence="15">
    <location>
        <position position="318"/>
    </location>
    <ligand>
        <name>ATP</name>
        <dbReference type="ChEBI" id="CHEBI:30616"/>
    </ligand>
</feature>
<dbReference type="GO" id="GO:0006542">
    <property type="term" value="P:glutamine biosynthetic process"/>
    <property type="evidence" value="ECO:0007669"/>
    <property type="project" value="InterPro"/>
</dbReference>
<evidence type="ECO:0000256" key="19">
    <source>
        <dbReference type="RuleBase" id="RU000384"/>
    </source>
</evidence>
<dbReference type="KEGG" id="hfv:R50_2306"/>
<sequence length="446" mass="49361">MGLSASDVVERARAADVRLVRLLYTDILGVIKGVGVPADTLPRVLEQGLMIDGSSVEGFVRTEEVDVFLRPDPDTWVLLPPEVGGREGGGQTAILLCDVYMPDGSAFAGCPRTTLKRVLHEAEAMGYRMRMGAEPEFFLFQHDGDGKPSVRTLDQAGYFDLVPADAGEEACRAMVAALNAMGLAVESTHHEVAPGQHEIDLGVNDALTTADHLTIFRYLVRAVAPLYGVHATFMPKPIAGINGSGLHLHQSLWEGETNAFFDPRHPEGISRLASRYIAGLIRHARGMTAVTSPLVNSYKRLVPGYEAPVYIAWSMANRSPMIRVPAARGEATRIELRSPDPATNPYLTAAVSLKAGLDGIRHRLDAPPPVTRNLYRMSEAERQEMGIEYLPTSLEEALNELTEDDVVREALGEYIFHRFVEAKRIEWDVYRMQVHDWEREQYLSLY</sequence>
<evidence type="ECO:0000256" key="2">
    <source>
        <dbReference type="ARBA" id="ARBA00009897"/>
    </source>
</evidence>
<feature type="binding site" evidence="15">
    <location>
        <position position="186"/>
    </location>
    <ligand>
        <name>ATP</name>
        <dbReference type="ChEBI" id="CHEBI:30616"/>
    </ligand>
</feature>
<evidence type="ECO:0000256" key="18">
    <source>
        <dbReference type="PROSITE-ProRule" id="PRU01330"/>
    </source>
</evidence>
<evidence type="ECO:0000256" key="17">
    <source>
        <dbReference type="PIRSR" id="PIRSR604809-50"/>
    </source>
</evidence>
<evidence type="ECO:0000256" key="1">
    <source>
        <dbReference type="ARBA" id="ARBA00004496"/>
    </source>
</evidence>
<evidence type="ECO:0000256" key="10">
    <source>
        <dbReference type="ARBA" id="ARBA00022842"/>
    </source>
</evidence>
<evidence type="ECO:0000259" key="21">
    <source>
        <dbReference type="PROSITE" id="PS51987"/>
    </source>
</evidence>
<dbReference type="GO" id="GO:0046872">
    <property type="term" value="F:metal ion binding"/>
    <property type="evidence" value="ECO:0007669"/>
    <property type="project" value="UniProtKB-KW"/>
</dbReference>
<accession>A0A6F8ZK22</accession>
<feature type="binding site" evidence="16">
    <location>
        <position position="335"/>
    </location>
    <ligand>
        <name>Mg(2+)</name>
        <dbReference type="ChEBI" id="CHEBI:18420"/>
        <label>1</label>
    </ligand>
</feature>
<evidence type="ECO:0000256" key="11">
    <source>
        <dbReference type="ARBA" id="ARBA00030136"/>
    </source>
</evidence>
<feature type="binding site" evidence="14">
    <location>
        <begin position="242"/>
        <end position="243"/>
    </location>
    <ligand>
        <name>L-glutamate</name>
        <dbReference type="ChEBI" id="CHEBI:29985"/>
    </ligand>
</feature>
<dbReference type="Gene3D" id="3.10.20.70">
    <property type="entry name" value="Glutamine synthetase, N-terminal domain"/>
    <property type="match status" value="1"/>
</dbReference>
<keyword evidence="9 15" id="KW-0067">ATP-binding</keyword>
<dbReference type="AlphaFoldDB" id="A0A6F8ZK22"/>
<evidence type="ECO:0000256" key="15">
    <source>
        <dbReference type="PIRSR" id="PIRSR604809-2"/>
    </source>
</evidence>
<evidence type="ECO:0000313" key="23">
    <source>
        <dbReference type="Proteomes" id="UP000503399"/>
    </source>
</evidence>
<evidence type="ECO:0000256" key="13">
    <source>
        <dbReference type="ARBA" id="ARBA00049436"/>
    </source>
</evidence>
<keyword evidence="5" id="KW-0963">Cytoplasm</keyword>
<dbReference type="SMART" id="SM01230">
    <property type="entry name" value="Gln-synt_C"/>
    <property type="match status" value="1"/>
</dbReference>
<dbReference type="EMBL" id="LR778114">
    <property type="protein sequence ID" value="CAB1129803.1"/>
    <property type="molecule type" value="Genomic_DNA"/>
</dbReference>
<gene>
    <name evidence="22" type="primary">glnA</name>
    <name evidence="22" type="ORF">R50_2306</name>
</gene>
<feature type="binding site" evidence="14">
    <location>
        <position position="318"/>
    </location>
    <ligand>
        <name>L-glutamate</name>
        <dbReference type="ChEBI" id="CHEBI:29985"/>
    </ligand>
</feature>
<evidence type="ECO:0000256" key="9">
    <source>
        <dbReference type="ARBA" id="ARBA00022840"/>
    </source>
</evidence>
<dbReference type="InterPro" id="IPR014746">
    <property type="entry name" value="Gln_synth/guanido_kin_cat_dom"/>
</dbReference>
<evidence type="ECO:0000256" key="16">
    <source>
        <dbReference type="PIRSR" id="PIRSR604809-3"/>
    </source>
</evidence>
<feature type="binding site" evidence="14">
    <location>
        <position position="306"/>
    </location>
    <ligand>
        <name>L-glutamate</name>
        <dbReference type="ChEBI" id="CHEBI:29985"/>
    </ligand>
</feature>
<evidence type="ECO:0000256" key="8">
    <source>
        <dbReference type="ARBA" id="ARBA00022741"/>
    </source>
</evidence>
<dbReference type="InterPro" id="IPR008147">
    <property type="entry name" value="Gln_synt_N"/>
</dbReference>
<dbReference type="EC" id="6.3.1.2" evidence="3"/>
<keyword evidence="17" id="KW-0597">Phosphoprotein</keyword>
<evidence type="ECO:0000256" key="3">
    <source>
        <dbReference type="ARBA" id="ARBA00012937"/>
    </source>
</evidence>
<comment type="subcellular location">
    <subcellularLocation>
        <location evidence="1">Cytoplasm</location>
    </subcellularLocation>
</comment>
<dbReference type="PANTHER" id="PTHR43785:SF12">
    <property type="entry name" value="TYPE-1 GLUTAMINE SYNTHETASE 2"/>
    <property type="match status" value="1"/>
</dbReference>
<dbReference type="SUPFAM" id="SSF54368">
    <property type="entry name" value="Glutamine synthetase, N-terminal domain"/>
    <property type="match status" value="1"/>
</dbReference>
<feature type="binding site" evidence="16">
    <location>
        <position position="198"/>
    </location>
    <ligand>
        <name>Mg(2+)</name>
        <dbReference type="ChEBI" id="CHEBI:18420"/>
        <label>1</label>
    </ligand>
</feature>
<feature type="binding site" evidence="14">
    <location>
        <position position="337"/>
    </location>
    <ligand>
        <name>L-glutamate</name>
        <dbReference type="ChEBI" id="CHEBI:29985"/>
    </ligand>
</feature>
<dbReference type="NCBIfam" id="TIGR00653">
    <property type="entry name" value="GlnA"/>
    <property type="match status" value="1"/>
</dbReference>
<keyword evidence="7 16" id="KW-0479">Metal-binding</keyword>
<feature type="binding site" evidence="16">
    <location>
        <position position="134"/>
    </location>
    <ligand>
        <name>Mg(2+)</name>
        <dbReference type="ChEBI" id="CHEBI:18420"/>
        <label>1</label>
    </ligand>
</feature>
<feature type="modified residue" description="O-AMP-tyrosine" evidence="17">
    <location>
        <position position="375"/>
    </location>
</feature>
<evidence type="ECO:0000256" key="4">
    <source>
        <dbReference type="ARBA" id="ARBA00021364"/>
    </source>
</evidence>
<proteinExistence type="inferred from homology"/>
<dbReference type="GO" id="GO:0004356">
    <property type="term" value="F:glutamine synthetase activity"/>
    <property type="evidence" value="ECO:0007669"/>
    <property type="project" value="UniProtKB-EC"/>
</dbReference>
<dbReference type="PROSITE" id="PS51986">
    <property type="entry name" value="GS_BETA_GRASP"/>
    <property type="match status" value="1"/>
</dbReference>
<keyword evidence="23" id="KW-1185">Reference proteome</keyword>
<keyword evidence="8 15" id="KW-0547">Nucleotide-binding</keyword>
<dbReference type="InterPro" id="IPR008146">
    <property type="entry name" value="Gln_synth_cat_dom"/>
</dbReference>
<evidence type="ECO:0000259" key="20">
    <source>
        <dbReference type="PROSITE" id="PS51986"/>
    </source>
</evidence>